<dbReference type="Proteomes" id="UP000092884">
    <property type="component" value="Chromosome"/>
</dbReference>
<dbReference type="GO" id="GO:0005886">
    <property type="term" value="C:plasma membrane"/>
    <property type="evidence" value="ECO:0007669"/>
    <property type="project" value="UniProtKB-SubCell"/>
</dbReference>
<feature type="transmembrane region" description="Helical" evidence="10">
    <location>
        <begin position="16"/>
        <end position="36"/>
    </location>
</feature>
<dbReference type="Gene3D" id="3.60.110.10">
    <property type="entry name" value="Carbon-nitrogen hydrolase"/>
    <property type="match status" value="1"/>
</dbReference>
<protein>
    <submittedName>
        <fullName evidence="12">Apolipoprotein N-acyltransferase</fullName>
    </submittedName>
</protein>
<accession>A0A1B1U7G4</accession>
<feature type="transmembrane region" description="Helical" evidence="10">
    <location>
        <begin position="48"/>
        <end position="65"/>
    </location>
</feature>
<dbReference type="AlphaFoldDB" id="A0A1B1U7G4"/>
<keyword evidence="5 12" id="KW-0808">Transferase</keyword>
<evidence type="ECO:0000256" key="10">
    <source>
        <dbReference type="SAM" id="Phobius"/>
    </source>
</evidence>
<evidence type="ECO:0000256" key="7">
    <source>
        <dbReference type="ARBA" id="ARBA00022989"/>
    </source>
</evidence>
<gene>
    <name evidence="12" type="ORF">BBW65_07310</name>
</gene>
<evidence type="ECO:0000256" key="8">
    <source>
        <dbReference type="ARBA" id="ARBA00023136"/>
    </source>
</evidence>
<keyword evidence="6 10" id="KW-0812">Transmembrane</keyword>
<dbReference type="PANTHER" id="PTHR38686">
    <property type="entry name" value="APOLIPOPROTEIN N-ACYLTRANSFERASE"/>
    <property type="match status" value="1"/>
</dbReference>
<dbReference type="KEGG" id="het:BBW65_07310"/>
<keyword evidence="9 12" id="KW-0012">Acyltransferase</keyword>
<dbReference type="GO" id="GO:0042158">
    <property type="term" value="P:lipoprotein biosynthetic process"/>
    <property type="evidence" value="ECO:0007669"/>
    <property type="project" value="InterPro"/>
</dbReference>
<dbReference type="PANTHER" id="PTHR38686:SF1">
    <property type="entry name" value="APOLIPOPROTEIN N-ACYLTRANSFERASE"/>
    <property type="match status" value="1"/>
</dbReference>
<keyword evidence="7 10" id="KW-1133">Transmembrane helix</keyword>
<keyword evidence="13" id="KW-1185">Reference proteome</keyword>
<feature type="transmembrane region" description="Helical" evidence="10">
    <location>
        <begin position="150"/>
        <end position="173"/>
    </location>
</feature>
<proteinExistence type="inferred from homology"/>
<evidence type="ECO:0000256" key="4">
    <source>
        <dbReference type="ARBA" id="ARBA00022519"/>
    </source>
</evidence>
<sequence length="419" mass="48293">MKEVFGDFLTRRIGEVYLAFVFVLPLYLVWLFEFHLPPLLGTFQTQNILYFLNTCFGLISFYVFLTLPSRSAWGFGFWVGLLSFYWVGYSFVYFGFSYLVIPIALFVASVYMVILRCALWFEHIILRSVALLSLSYIHPFEFDWFVPDSLFAYSFVGVHKWQLVLVVCGLMIWKSNRDFWRFVAIVPLCLALELPKDKSHLFDNAIAVSTHISQDIKWQRQNAQALAQENFLQIVNALRQKKTLIVLPETAFPFVLKLSPYYELIRDLSQEATIVVGAMSSRNDRVYNSTYVFQNKKVQIFDKVVLAPFGEKIPLPDFLSSLLRKVFLDTEAPPFDVGKTFGYFEYQGTPIKSLICYEGTSSAAYQDAPQFLVVISNNAWFPDSIEPALQKNLMKYYARLYGSTILHSSNGSPSFVLYP</sequence>
<evidence type="ECO:0000256" key="6">
    <source>
        <dbReference type="ARBA" id="ARBA00022692"/>
    </source>
</evidence>
<name>A0A1B1U7G4_9HELI</name>
<evidence type="ECO:0000259" key="11">
    <source>
        <dbReference type="PROSITE" id="PS50263"/>
    </source>
</evidence>
<dbReference type="STRING" id="222136.BBW65_07310"/>
<evidence type="ECO:0000256" key="5">
    <source>
        <dbReference type="ARBA" id="ARBA00022679"/>
    </source>
</evidence>
<feature type="transmembrane region" description="Helical" evidence="10">
    <location>
        <begin position="95"/>
        <end position="114"/>
    </location>
</feature>
<dbReference type="NCBIfam" id="TIGR00546">
    <property type="entry name" value="lnt"/>
    <property type="match status" value="1"/>
</dbReference>
<organism evidence="12 13">
    <name type="scientific">Helicobacter enhydrae</name>
    <dbReference type="NCBI Taxonomy" id="222136"/>
    <lineage>
        <taxon>Bacteria</taxon>
        <taxon>Pseudomonadati</taxon>
        <taxon>Campylobacterota</taxon>
        <taxon>Epsilonproteobacteria</taxon>
        <taxon>Campylobacterales</taxon>
        <taxon>Helicobacteraceae</taxon>
        <taxon>Helicobacter</taxon>
    </lineage>
</organism>
<dbReference type="InterPro" id="IPR036526">
    <property type="entry name" value="C-N_Hydrolase_sf"/>
</dbReference>
<dbReference type="InterPro" id="IPR003010">
    <property type="entry name" value="C-N_Hydrolase"/>
</dbReference>
<evidence type="ECO:0000256" key="9">
    <source>
        <dbReference type="ARBA" id="ARBA00023315"/>
    </source>
</evidence>
<dbReference type="EMBL" id="CP016503">
    <property type="protein sequence ID" value="ANV98615.1"/>
    <property type="molecule type" value="Genomic_DNA"/>
</dbReference>
<keyword evidence="3" id="KW-1003">Cell membrane</keyword>
<comment type="subcellular location">
    <subcellularLocation>
        <location evidence="1">Cell membrane</location>
        <topology evidence="1">Multi-pass membrane protein</topology>
    </subcellularLocation>
</comment>
<dbReference type="InterPro" id="IPR059109">
    <property type="entry name" value="Lnt_membrane_dom"/>
</dbReference>
<reference evidence="13" key="1">
    <citation type="submission" date="2016-07" db="EMBL/GenBank/DDBJ databases">
        <authorList>
            <person name="Florea S."/>
            <person name="Webb J.S."/>
            <person name="Jaromczyk J."/>
            <person name="Schardl C.L."/>
        </authorList>
    </citation>
    <scope>NUCLEOTIDE SEQUENCE [LARGE SCALE GENOMIC DNA]</scope>
    <source>
        <strain evidence="13">MIT 01-6242</strain>
    </source>
</reference>
<evidence type="ECO:0000256" key="1">
    <source>
        <dbReference type="ARBA" id="ARBA00004651"/>
    </source>
</evidence>
<evidence type="ECO:0000313" key="12">
    <source>
        <dbReference type="EMBL" id="ANV98615.1"/>
    </source>
</evidence>
<evidence type="ECO:0000313" key="13">
    <source>
        <dbReference type="Proteomes" id="UP000092884"/>
    </source>
</evidence>
<dbReference type="SUPFAM" id="SSF56317">
    <property type="entry name" value="Carbon-nitrogen hydrolase"/>
    <property type="match status" value="1"/>
</dbReference>
<dbReference type="GO" id="GO:0016410">
    <property type="term" value="F:N-acyltransferase activity"/>
    <property type="evidence" value="ECO:0007669"/>
    <property type="project" value="InterPro"/>
</dbReference>
<dbReference type="Pfam" id="PF26365">
    <property type="entry name" value="ApoNAT_membrane"/>
    <property type="match status" value="1"/>
</dbReference>
<feature type="domain" description="CN hydrolase" evidence="11">
    <location>
        <begin position="208"/>
        <end position="419"/>
    </location>
</feature>
<evidence type="ECO:0000256" key="3">
    <source>
        <dbReference type="ARBA" id="ARBA00022475"/>
    </source>
</evidence>
<dbReference type="InterPro" id="IPR004563">
    <property type="entry name" value="Apolipo_AcylTrfase"/>
</dbReference>
<keyword evidence="12" id="KW-0449">Lipoprotein</keyword>
<dbReference type="Pfam" id="PF00795">
    <property type="entry name" value="CN_hydrolase"/>
    <property type="match status" value="1"/>
</dbReference>
<dbReference type="PROSITE" id="PS50263">
    <property type="entry name" value="CN_HYDROLASE"/>
    <property type="match status" value="1"/>
</dbReference>
<keyword evidence="8 10" id="KW-0472">Membrane</keyword>
<evidence type="ECO:0000256" key="2">
    <source>
        <dbReference type="ARBA" id="ARBA00010065"/>
    </source>
</evidence>
<comment type="similarity">
    <text evidence="2">Belongs to the CN hydrolase family. Apolipoprotein N-acyltransferase subfamily.</text>
</comment>
<keyword evidence="4" id="KW-0997">Cell inner membrane</keyword>
<dbReference type="RefSeq" id="WP_066341533.1">
    <property type="nucleotide sequence ID" value="NZ_CP016503.1"/>
</dbReference>
<feature type="transmembrane region" description="Helical" evidence="10">
    <location>
        <begin position="72"/>
        <end position="89"/>
    </location>
</feature>